<name>A0A6J7TLQ3_9ZZZZ</name>
<protein>
    <submittedName>
        <fullName evidence="3">Unannotated protein</fullName>
    </submittedName>
</protein>
<dbReference type="AlphaFoldDB" id="A0A6J7TLQ3"/>
<dbReference type="SUPFAM" id="SSF53067">
    <property type="entry name" value="Actin-like ATPase domain"/>
    <property type="match status" value="2"/>
</dbReference>
<dbReference type="Gene3D" id="3.30.420.40">
    <property type="match status" value="2"/>
</dbReference>
<evidence type="ECO:0000313" key="2">
    <source>
        <dbReference type="EMBL" id="CAB4749912.1"/>
    </source>
</evidence>
<accession>A0A6J7TLQ3</accession>
<proteinExistence type="predicted"/>
<dbReference type="PANTHER" id="PTHR43190">
    <property type="entry name" value="N-ACETYL-D-GLUCOSAMINE KINASE"/>
    <property type="match status" value="1"/>
</dbReference>
<sequence>MTKALLGIDGGGTKTHAVIVDLDGNVLGTAANGGANWERIGLQAVQTGLQELIRSAVHNAGITIADVVESTFALAGIDWDEDKENFIPVINSLQLSGRTHLMNDSFAALFAGIPNGIGIVSIAGTGGKTTGRDSSNTLQTMGMDLGEAGGAGQLVALCLDSIARMHHGIAKKTQMFTLIPTTLGYNDMTEFFTAIARDRIPLDESLAPLIFDLANTGDATAIENVTKVAHQHALDVFGIFSRLDFKGEKVTIIRAGGLHTAGCAIFDKEFESEVTRLIPNSSIKVLTIPPVFGSVLAAAHSYFAAVPDAFSVHLLSQAGKVVVQ</sequence>
<reference evidence="3" key="1">
    <citation type="submission" date="2020-05" db="EMBL/GenBank/DDBJ databases">
        <authorList>
            <person name="Chiriac C."/>
            <person name="Salcher M."/>
            <person name="Ghai R."/>
            <person name="Kavagutti S V."/>
        </authorList>
    </citation>
    <scope>NUCLEOTIDE SEQUENCE</scope>
</reference>
<dbReference type="CDD" id="cd24007">
    <property type="entry name" value="ASKHA_NBD_eukNAGK-like"/>
    <property type="match status" value="1"/>
</dbReference>
<evidence type="ECO:0000259" key="1">
    <source>
        <dbReference type="Pfam" id="PF01869"/>
    </source>
</evidence>
<dbReference type="Pfam" id="PF01869">
    <property type="entry name" value="BcrAD_BadFG"/>
    <property type="match status" value="1"/>
</dbReference>
<dbReference type="EMBL" id="CAFBQN010000014">
    <property type="protein sequence ID" value="CAB5054959.1"/>
    <property type="molecule type" value="Genomic_DNA"/>
</dbReference>
<dbReference type="InterPro" id="IPR043129">
    <property type="entry name" value="ATPase_NBD"/>
</dbReference>
<dbReference type="EMBL" id="CAEZZF010000031">
    <property type="protein sequence ID" value="CAB4749912.1"/>
    <property type="molecule type" value="Genomic_DNA"/>
</dbReference>
<feature type="domain" description="ATPase BadF/BadG/BcrA/BcrD type" evidence="1">
    <location>
        <begin position="6"/>
        <end position="293"/>
    </location>
</feature>
<gene>
    <name evidence="2" type="ORF">UFOPK2837_00534</name>
    <name evidence="3" type="ORF">UFOPK4319_00371</name>
</gene>
<dbReference type="PANTHER" id="PTHR43190:SF3">
    <property type="entry name" value="N-ACETYL-D-GLUCOSAMINE KINASE"/>
    <property type="match status" value="1"/>
</dbReference>
<organism evidence="3">
    <name type="scientific">freshwater metagenome</name>
    <dbReference type="NCBI Taxonomy" id="449393"/>
    <lineage>
        <taxon>unclassified sequences</taxon>
        <taxon>metagenomes</taxon>
        <taxon>ecological metagenomes</taxon>
    </lineage>
</organism>
<dbReference type="InterPro" id="IPR002731">
    <property type="entry name" value="ATPase_BadF"/>
</dbReference>
<evidence type="ECO:0000313" key="3">
    <source>
        <dbReference type="EMBL" id="CAB5054959.1"/>
    </source>
</evidence>
<dbReference type="InterPro" id="IPR052519">
    <property type="entry name" value="Euk-type_GlcNAc_Kinase"/>
</dbReference>